<dbReference type="PANTHER" id="PTHR15462">
    <property type="entry name" value="SERINE PROTEASE"/>
    <property type="match status" value="1"/>
</dbReference>
<dbReference type="GO" id="GO:0004252">
    <property type="term" value="F:serine-type endopeptidase activity"/>
    <property type="evidence" value="ECO:0007669"/>
    <property type="project" value="InterPro"/>
</dbReference>
<dbReference type="InterPro" id="IPR009003">
    <property type="entry name" value="Peptidase_S1_PA"/>
</dbReference>
<dbReference type="InterPro" id="IPR001314">
    <property type="entry name" value="Peptidase_S1A"/>
</dbReference>
<evidence type="ECO:0000259" key="3">
    <source>
        <dbReference type="PROSITE" id="PS50240"/>
    </source>
</evidence>
<dbReference type="PRINTS" id="PR00722">
    <property type="entry name" value="CHYMOTRYPSIN"/>
</dbReference>
<dbReference type="RefSeq" id="WP_118150420.1">
    <property type="nucleotide sequence ID" value="NZ_QWEY01000002.1"/>
</dbReference>
<dbReference type="SUPFAM" id="SSF50494">
    <property type="entry name" value="Trypsin-like serine proteases"/>
    <property type="match status" value="1"/>
</dbReference>
<dbReference type="InterPro" id="IPR018114">
    <property type="entry name" value="TRYPSIN_HIS"/>
</dbReference>
<dbReference type="Proteomes" id="UP000284547">
    <property type="component" value="Unassembled WGS sequence"/>
</dbReference>
<dbReference type="InterPro" id="IPR001254">
    <property type="entry name" value="Trypsin_dom"/>
</dbReference>
<dbReference type="PROSITE" id="PS50240">
    <property type="entry name" value="TRYPSIN_DOM"/>
    <property type="match status" value="1"/>
</dbReference>
<dbReference type="Pfam" id="PF00089">
    <property type="entry name" value="Trypsin"/>
    <property type="match status" value="1"/>
</dbReference>
<dbReference type="GO" id="GO:0006508">
    <property type="term" value="P:proteolysis"/>
    <property type="evidence" value="ECO:0007669"/>
    <property type="project" value="InterPro"/>
</dbReference>
<dbReference type="InterPro" id="IPR043504">
    <property type="entry name" value="Peptidase_S1_PA_chymotrypsin"/>
</dbReference>
<feature type="domain" description="Peptidase S1" evidence="3">
    <location>
        <begin position="20"/>
        <end position="256"/>
    </location>
</feature>
<comment type="caution">
    <text evidence="4">The sequence shown here is derived from an EMBL/GenBank/DDBJ whole genome shotgun (WGS) entry which is preliminary data.</text>
</comment>
<accession>A0A411Z5N3</accession>
<feature type="signal peptide" evidence="2">
    <location>
        <begin position="1"/>
        <end position="23"/>
    </location>
</feature>
<organism evidence="4 5">
    <name type="scientific">Pseudotabrizicola alkalilacus</name>
    <dbReference type="NCBI Taxonomy" id="2305252"/>
    <lineage>
        <taxon>Bacteria</taxon>
        <taxon>Pseudomonadati</taxon>
        <taxon>Pseudomonadota</taxon>
        <taxon>Alphaproteobacteria</taxon>
        <taxon>Rhodobacterales</taxon>
        <taxon>Paracoccaceae</taxon>
        <taxon>Pseudotabrizicola</taxon>
    </lineage>
</organism>
<keyword evidence="1 2" id="KW-0732">Signal</keyword>
<evidence type="ECO:0000256" key="2">
    <source>
        <dbReference type="SAM" id="SignalP"/>
    </source>
</evidence>
<sequence>MHPIRALIAGLATLLTLCAPVGAQDFALRSLQTGDDSRGWEAVGRLNLGDRGFCTGALIDEDLVLTAAHCLFDKESGASIDARDMQFLAGWRNGRATAYRGVRKALAHPEYVYGGRESAERAPFDLALLQLDQPIRLPSVRPYATDARPQTGDEVGVVSYAQDRAEAPSLQQVCHVLGRQSLQRAGVMVKRGDSFDTLVLSCDVDFGSSGAPVFSLRDGTLRIVSVISAKAEVDGQKVSLGTPLADHVAFLRAKLAEGGSRLRPANVRVLSGGSGGKFVQP</sequence>
<dbReference type="PROSITE" id="PS00134">
    <property type="entry name" value="TRYPSIN_HIS"/>
    <property type="match status" value="1"/>
</dbReference>
<dbReference type="EMBL" id="QWEY01000002">
    <property type="protein sequence ID" value="RGP38373.1"/>
    <property type="molecule type" value="Genomic_DNA"/>
</dbReference>
<dbReference type="SMART" id="SM00020">
    <property type="entry name" value="Tryp_SPc"/>
    <property type="match status" value="1"/>
</dbReference>
<name>A0A411Z5N3_9RHOB</name>
<keyword evidence="5" id="KW-1185">Reference proteome</keyword>
<evidence type="ECO:0000256" key="1">
    <source>
        <dbReference type="ARBA" id="ARBA00022729"/>
    </source>
</evidence>
<dbReference type="Gene3D" id="2.40.10.10">
    <property type="entry name" value="Trypsin-like serine proteases"/>
    <property type="match status" value="2"/>
</dbReference>
<evidence type="ECO:0000313" key="5">
    <source>
        <dbReference type="Proteomes" id="UP000284547"/>
    </source>
</evidence>
<protein>
    <submittedName>
        <fullName evidence="4">S1 family peptidase</fullName>
    </submittedName>
</protein>
<reference evidence="4 5" key="1">
    <citation type="submission" date="2018-08" db="EMBL/GenBank/DDBJ databases">
        <title>Flavobacterium tibetense sp. nov., isolated from a wetland YonghuCo on Tibetan Plateau.</title>
        <authorList>
            <person name="Phurbu D."/>
            <person name="Lu H."/>
            <person name="Xing P."/>
        </authorList>
    </citation>
    <scope>NUCLEOTIDE SEQUENCE [LARGE SCALE GENOMIC DNA]</scope>
    <source>
        <strain evidence="4 5">DJC</strain>
    </source>
</reference>
<dbReference type="PANTHER" id="PTHR15462:SF8">
    <property type="entry name" value="SERINE PROTEASE"/>
    <property type="match status" value="1"/>
</dbReference>
<feature type="chain" id="PRO_5019108278" evidence="2">
    <location>
        <begin position="24"/>
        <end position="281"/>
    </location>
</feature>
<evidence type="ECO:0000313" key="4">
    <source>
        <dbReference type="EMBL" id="RGP38373.1"/>
    </source>
</evidence>
<dbReference type="InterPro" id="IPR050966">
    <property type="entry name" value="Glutamyl_endopeptidase"/>
</dbReference>
<dbReference type="OrthoDB" id="267336at2"/>
<proteinExistence type="predicted"/>
<gene>
    <name evidence="4" type="ORF">D1012_06035</name>
</gene>
<dbReference type="AlphaFoldDB" id="A0A411Z5N3"/>